<comment type="caution">
    <text evidence="1">The sequence shown here is derived from an EMBL/GenBank/DDBJ whole genome shotgun (WGS) entry which is preliminary data.</text>
</comment>
<reference evidence="1" key="1">
    <citation type="submission" date="2019-08" db="EMBL/GenBank/DDBJ databases">
        <authorList>
            <person name="Kucharzyk K."/>
            <person name="Murdoch R.W."/>
            <person name="Higgins S."/>
            <person name="Loffler F."/>
        </authorList>
    </citation>
    <scope>NUCLEOTIDE SEQUENCE</scope>
</reference>
<accession>A0A645DJ86</accession>
<sequence>MQATARFGTSGQRDIQRLFGQTRLQGSLANGFTALVECGFDRSLGNVDCRTGSLLFFGRELAQALQEFGNLAALAKEAGFYLLQCVRVGNGSECSFGFANDLIEVVHGLVPAKLPTAIRINKKGGFRLLFFQELKLRRRAWPWPGRPVRQMPADRRQPDRPGPCGRLRCWPSSDRSSGCCTSCPTRERRH</sequence>
<name>A0A645DJ86_9ZZZZ</name>
<evidence type="ECO:0000313" key="1">
    <source>
        <dbReference type="EMBL" id="MPM88883.1"/>
    </source>
</evidence>
<gene>
    <name evidence="1" type="ORF">SDC9_135987</name>
</gene>
<organism evidence="1">
    <name type="scientific">bioreactor metagenome</name>
    <dbReference type="NCBI Taxonomy" id="1076179"/>
    <lineage>
        <taxon>unclassified sequences</taxon>
        <taxon>metagenomes</taxon>
        <taxon>ecological metagenomes</taxon>
    </lineage>
</organism>
<proteinExistence type="predicted"/>
<dbReference type="EMBL" id="VSSQ01036410">
    <property type="protein sequence ID" value="MPM88883.1"/>
    <property type="molecule type" value="Genomic_DNA"/>
</dbReference>
<dbReference type="AlphaFoldDB" id="A0A645DJ86"/>
<protein>
    <submittedName>
        <fullName evidence="1">Uncharacterized protein</fullName>
    </submittedName>
</protein>